<reference evidence="1 2" key="1">
    <citation type="submission" date="2020-12" db="EMBL/GenBank/DDBJ databases">
        <title>FDA dAtabase for Regulatory Grade micrObial Sequences (FDA-ARGOS): Supporting development and validation of Infectious Disease Dx tests.</title>
        <authorList>
            <person name="Nelson B."/>
            <person name="Plummer A."/>
            <person name="Tallon L."/>
            <person name="Sadzewicz L."/>
            <person name="Zhao X."/>
            <person name="Boylan J."/>
            <person name="Ott S."/>
            <person name="Bowen H."/>
            <person name="Vavikolanu K."/>
            <person name="Mehta A."/>
            <person name="Aluvathingal J."/>
            <person name="Nadendla S."/>
            <person name="Myers T."/>
            <person name="Yan Y."/>
            <person name="Sichtig H."/>
        </authorList>
    </citation>
    <scope>NUCLEOTIDE SEQUENCE [LARGE SCALE GENOMIC DNA]</scope>
    <source>
        <strain evidence="1 2">FDAARGOS_923</strain>
    </source>
</reference>
<dbReference type="AlphaFoldDB" id="A0AB37GF66"/>
<accession>A0AB37GF66</accession>
<dbReference type="Proteomes" id="UP000595038">
    <property type="component" value="Chromosome"/>
</dbReference>
<evidence type="ECO:0000313" key="2">
    <source>
        <dbReference type="Proteomes" id="UP000595038"/>
    </source>
</evidence>
<evidence type="ECO:0000313" key="1">
    <source>
        <dbReference type="EMBL" id="QPR71129.1"/>
    </source>
</evidence>
<proteinExistence type="predicted"/>
<organism evidence="1 2">
    <name type="scientific">Bacillus licheniformis</name>
    <dbReference type="NCBI Taxonomy" id="1402"/>
    <lineage>
        <taxon>Bacteria</taxon>
        <taxon>Bacillati</taxon>
        <taxon>Bacillota</taxon>
        <taxon>Bacilli</taxon>
        <taxon>Bacillales</taxon>
        <taxon>Bacillaceae</taxon>
        <taxon>Bacillus</taxon>
    </lineage>
</organism>
<protein>
    <submittedName>
        <fullName evidence="1">Uncharacterized protein</fullName>
    </submittedName>
</protein>
<name>A0AB37GF66_BACLI</name>
<dbReference type="RefSeq" id="WP_009328303.1">
    <property type="nucleotide sequence ID" value="NZ_CAMFKN010000002.1"/>
</dbReference>
<dbReference type="EMBL" id="CP065647">
    <property type="protein sequence ID" value="QPR71129.1"/>
    <property type="molecule type" value="Genomic_DNA"/>
</dbReference>
<sequence length="80" mass="9490">MSGYSQRQICPHCDHAEEEHFENLDQDSDGRVTCHWRGKDYYAMPQYEFLGFEVEKICEDCGEQESECYCEVEVKLSHNF</sequence>
<gene>
    <name evidence="1" type="ORF">I6G80_14895</name>
</gene>